<reference evidence="10 12" key="1">
    <citation type="submission" date="2020-01" db="EMBL/GenBank/DDBJ databases">
        <authorList>
            <consortium name="DOE Joint Genome Institute"/>
            <person name="Haridas S."/>
            <person name="Albert R."/>
            <person name="Binder M."/>
            <person name="Bloem J."/>
            <person name="Labutti K."/>
            <person name="Salamov A."/>
            <person name="Andreopoulos B."/>
            <person name="Baker S.E."/>
            <person name="Barry K."/>
            <person name="Bills G."/>
            <person name="Bluhm B.H."/>
            <person name="Cannon C."/>
            <person name="Castanera R."/>
            <person name="Culley D.E."/>
            <person name="Daum C."/>
            <person name="Ezra D."/>
            <person name="Gonzalez J.B."/>
            <person name="Henrissat B."/>
            <person name="Kuo A."/>
            <person name="Liang C."/>
            <person name="Lipzen A."/>
            <person name="Lutzoni F."/>
            <person name="Magnuson J."/>
            <person name="Mondo S."/>
            <person name="Nolan M."/>
            <person name="Ohm R."/>
            <person name="Pangilinan J."/>
            <person name="Park H.-J."/>
            <person name="Ramirez L."/>
            <person name="Alfaro M."/>
            <person name="Sun H."/>
            <person name="Tritt A."/>
            <person name="Yoshinaga Y."/>
            <person name="Zwiers L.-H."/>
            <person name="Turgeon B.G."/>
            <person name="Goodwin S.B."/>
            <person name="Spatafora J.W."/>
            <person name="Crous P.W."/>
            <person name="Grigoriev I.V."/>
        </authorList>
    </citation>
    <scope>NUCLEOTIDE SEQUENCE</scope>
    <source>
        <strain evidence="10 12">CBS 781.70</strain>
    </source>
</reference>
<proteinExistence type="inferred from homology"/>
<evidence type="ECO:0000256" key="3">
    <source>
        <dbReference type="ARBA" id="ARBA00022448"/>
    </source>
</evidence>
<dbReference type="GeneID" id="54417219"/>
<dbReference type="RefSeq" id="XP_033531622.1">
    <property type="nucleotide sequence ID" value="XM_033676649.1"/>
</dbReference>
<dbReference type="GO" id="GO:0005886">
    <property type="term" value="C:plasma membrane"/>
    <property type="evidence" value="ECO:0007669"/>
    <property type="project" value="TreeGrafter"/>
</dbReference>
<feature type="transmembrane region" description="Helical" evidence="8">
    <location>
        <begin position="245"/>
        <end position="262"/>
    </location>
</feature>
<feature type="transmembrane region" description="Helical" evidence="8">
    <location>
        <begin position="217"/>
        <end position="239"/>
    </location>
</feature>
<evidence type="ECO:0000256" key="4">
    <source>
        <dbReference type="ARBA" id="ARBA00022692"/>
    </source>
</evidence>
<feature type="transmembrane region" description="Helical" evidence="8">
    <location>
        <begin position="316"/>
        <end position="338"/>
    </location>
</feature>
<name>A0A6G1FWD2_9PEZI</name>
<dbReference type="InterPro" id="IPR020846">
    <property type="entry name" value="MFS_dom"/>
</dbReference>
<evidence type="ECO:0000313" key="11">
    <source>
        <dbReference type="Proteomes" id="UP000504638"/>
    </source>
</evidence>
<dbReference type="Pfam" id="PF07690">
    <property type="entry name" value="MFS_1"/>
    <property type="match status" value="1"/>
</dbReference>
<feature type="transmembrane region" description="Helical" evidence="8">
    <location>
        <begin position="283"/>
        <end position="304"/>
    </location>
</feature>
<sequence length="539" mass="58128">MAEEKHALHDQTNILTGSRLMVVFAALASALLITYIDQNSIAVALPTIGRELNSSSTIVWAGTSSLIANTAFQVLYGRASDILGRKVILISCLCLLGLGDLLCGFAQTGVQLYAFRGISGLANGGIMALVMMIVSDVTTLEQRGKYQGILGSCVGLGNTIGPFVAAAFTRNSTWRATFWFIAPLAILVAVLLYFLLPPQTIPPEPVLTKLKKIDWAGILLSSGGTIVLLIPISGIGTQFQTSSPMVISMLTIGSLLLAMFVVNEWKFARLPMFPLRLWKNKALAAMLTQNFLIGIVFYSVLYYLPIYYQSARQMGLLTSAALLIPIVIPQAIASALSGQYISRMNRYGEVIWLGYICWTIATGLHCLFNRTLPVVAIVFILVIEGVGVGLVFQPTLVAAQAHSPKEDRAIVISARNFIRALGGSAGLAIASAIFSSTLVSNIPMSIPVDMAESIKQSVFEMPDISGLPEDQKIHVLNAYVAAARSVFYLWAGAMGCCLALMVFIRDKGLKRVEEKQDLPSVQTDDEEAGVTVVRPDSAK</sequence>
<reference evidence="12" key="3">
    <citation type="submission" date="2025-04" db="UniProtKB">
        <authorList>
            <consortium name="RefSeq"/>
        </authorList>
    </citation>
    <scope>IDENTIFICATION</scope>
    <source>
        <strain evidence="12">CBS 781.70</strain>
    </source>
</reference>
<reference evidence="12" key="2">
    <citation type="submission" date="2020-04" db="EMBL/GenBank/DDBJ databases">
        <authorList>
            <consortium name="NCBI Genome Project"/>
        </authorList>
    </citation>
    <scope>NUCLEOTIDE SEQUENCE</scope>
    <source>
        <strain evidence="12">CBS 781.70</strain>
    </source>
</reference>
<feature type="transmembrane region" description="Helical" evidence="8">
    <location>
        <begin position="350"/>
        <end position="368"/>
    </location>
</feature>
<feature type="transmembrane region" description="Helical" evidence="8">
    <location>
        <begin position="374"/>
        <end position="399"/>
    </location>
</feature>
<evidence type="ECO:0000256" key="1">
    <source>
        <dbReference type="ARBA" id="ARBA00004127"/>
    </source>
</evidence>
<evidence type="ECO:0000259" key="9">
    <source>
        <dbReference type="PROSITE" id="PS50850"/>
    </source>
</evidence>
<organism evidence="10">
    <name type="scientific">Eremomyces bilateralis CBS 781.70</name>
    <dbReference type="NCBI Taxonomy" id="1392243"/>
    <lineage>
        <taxon>Eukaryota</taxon>
        <taxon>Fungi</taxon>
        <taxon>Dikarya</taxon>
        <taxon>Ascomycota</taxon>
        <taxon>Pezizomycotina</taxon>
        <taxon>Dothideomycetes</taxon>
        <taxon>Dothideomycetes incertae sedis</taxon>
        <taxon>Eremomycetales</taxon>
        <taxon>Eremomycetaceae</taxon>
        <taxon>Eremomyces</taxon>
    </lineage>
</organism>
<gene>
    <name evidence="10 12" type="ORF">P152DRAFT_402372</name>
</gene>
<feature type="transmembrane region" description="Helical" evidence="8">
    <location>
        <begin position="113"/>
        <end position="134"/>
    </location>
</feature>
<feature type="transmembrane region" description="Helical" evidence="8">
    <location>
        <begin position="87"/>
        <end position="107"/>
    </location>
</feature>
<feature type="transmembrane region" description="Helical" evidence="8">
    <location>
        <begin position="20"/>
        <end position="37"/>
    </location>
</feature>
<comment type="subcellular location">
    <subcellularLocation>
        <location evidence="1">Endomembrane system</location>
        <topology evidence="1">Multi-pass membrane protein</topology>
    </subcellularLocation>
</comment>
<dbReference type="Proteomes" id="UP000504638">
    <property type="component" value="Unplaced"/>
</dbReference>
<dbReference type="FunFam" id="1.20.1720.10:FF:000013">
    <property type="entry name" value="Related to multidrug resistance proteins"/>
    <property type="match status" value="1"/>
</dbReference>
<feature type="transmembrane region" description="Helical" evidence="8">
    <location>
        <begin position="174"/>
        <end position="196"/>
    </location>
</feature>
<dbReference type="PANTHER" id="PTHR23501:SF78">
    <property type="entry name" value="MAJOR FACILITATOR SUPERFAMILY (MFS) PROFILE DOMAIN-CONTAINING PROTEIN-RELATED"/>
    <property type="match status" value="1"/>
</dbReference>
<keyword evidence="11" id="KW-1185">Reference proteome</keyword>
<dbReference type="InterPro" id="IPR036259">
    <property type="entry name" value="MFS_trans_sf"/>
</dbReference>
<dbReference type="EMBL" id="ML975169">
    <property type="protein sequence ID" value="KAF1809991.1"/>
    <property type="molecule type" value="Genomic_DNA"/>
</dbReference>
<dbReference type="Gene3D" id="1.20.1250.20">
    <property type="entry name" value="MFS general substrate transporter like domains"/>
    <property type="match status" value="1"/>
</dbReference>
<keyword evidence="3" id="KW-0813">Transport</keyword>
<dbReference type="InterPro" id="IPR011701">
    <property type="entry name" value="MFS"/>
</dbReference>
<feature type="domain" description="Major facilitator superfamily (MFS) profile" evidence="9">
    <location>
        <begin position="23"/>
        <end position="509"/>
    </location>
</feature>
<evidence type="ECO:0000256" key="7">
    <source>
        <dbReference type="SAM" id="MobiDB-lite"/>
    </source>
</evidence>
<evidence type="ECO:0000256" key="6">
    <source>
        <dbReference type="ARBA" id="ARBA00023136"/>
    </source>
</evidence>
<evidence type="ECO:0000256" key="8">
    <source>
        <dbReference type="SAM" id="Phobius"/>
    </source>
</evidence>
<keyword evidence="5 8" id="KW-1133">Transmembrane helix</keyword>
<protein>
    <submittedName>
        <fullName evidence="10 12">MFS general substrate transporter</fullName>
    </submittedName>
</protein>
<dbReference type="PANTHER" id="PTHR23501">
    <property type="entry name" value="MAJOR FACILITATOR SUPERFAMILY"/>
    <property type="match status" value="1"/>
</dbReference>
<dbReference type="FunFam" id="1.20.1250.20:FF:000436">
    <property type="entry name" value="MFS transporter, putative"/>
    <property type="match status" value="1"/>
</dbReference>
<keyword evidence="6 8" id="KW-0472">Membrane</keyword>
<feature type="transmembrane region" description="Helical" evidence="8">
    <location>
        <begin position="57"/>
        <end position="75"/>
    </location>
</feature>
<dbReference type="AlphaFoldDB" id="A0A6G1FWD2"/>
<keyword evidence="4 8" id="KW-0812">Transmembrane</keyword>
<evidence type="ECO:0000313" key="10">
    <source>
        <dbReference type="EMBL" id="KAF1809991.1"/>
    </source>
</evidence>
<comment type="similarity">
    <text evidence="2">Belongs to the major facilitator superfamily.</text>
</comment>
<feature type="region of interest" description="Disordered" evidence="7">
    <location>
        <begin position="515"/>
        <end position="539"/>
    </location>
</feature>
<accession>A0A6G1FWD2</accession>
<feature type="transmembrane region" description="Helical" evidence="8">
    <location>
        <begin position="146"/>
        <end position="168"/>
    </location>
</feature>
<dbReference type="SUPFAM" id="SSF103473">
    <property type="entry name" value="MFS general substrate transporter"/>
    <property type="match status" value="1"/>
</dbReference>
<dbReference type="GO" id="GO:0046943">
    <property type="term" value="F:carboxylic acid transmembrane transporter activity"/>
    <property type="evidence" value="ECO:0007669"/>
    <property type="project" value="UniProtKB-ARBA"/>
</dbReference>
<evidence type="ECO:0000313" key="12">
    <source>
        <dbReference type="RefSeq" id="XP_033531622.1"/>
    </source>
</evidence>
<dbReference type="GO" id="GO:0012505">
    <property type="term" value="C:endomembrane system"/>
    <property type="evidence" value="ECO:0007669"/>
    <property type="project" value="UniProtKB-SubCell"/>
</dbReference>
<dbReference type="PRINTS" id="PR01036">
    <property type="entry name" value="TCRTETB"/>
</dbReference>
<dbReference type="PROSITE" id="PS50850">
    <property type="entry name" value="MFS"/>
    <property type="match status" value="1"/>
</dbReference>
<evidence type="ECO:0000256" key="5">
    <source>
        <dbReference type="ARBA" id="ARBA00022989"/>
    </source>
</evidence>
<feature type="transmembrane region" description="Helical" evidence="8">
    <location>
        <begin position="420"/>
        <end position="440"/>
    </location>
</feature>
<evidence type="ECO:0000256" key="2">
    <source>
        <dbReference type="ARBA" id="ARBA00008335"/>
    </source>
</evidence>
<feature type="transmembrane region" description="Helical" evidence="8">
    <location>
        <begin position="486"/>
        <end position="504"/>
    </location>
</feature>
<dbReference type="OrthoDB" id="10021397at2759"/>